<dbReference type="Proteomes" id="UP000237105">
    <property type="component" value="Unassembled WGS sequence"/>
</dbReference>
<name>A0A2P5DN74_PARAD</name>
<proteinExistence type="predicted"/>
<evidence type="ECO:0000313" key="3">
    <source>
        <dbReference type="EMBL" id="PON74749.1"/>
    </source>
</evidence>
<evidence type="ECO:0000256" key="2">
    <source>
        <dbReference type="SAM" id="Phobius"/>
    </source>
</evidence>
<keyword evidence="2" id="KW-0472">Membrane</keyword>
<accession>A0A2P5DN74</accession>
<feature type="region of interest" description="Disordered" evidence="1">
    <location>
        <begin position="29"/>
        <end position="56"/>
    </location>
</feature>
<feature type="transmembrane region" description="Helical" evidence="2">
    <location>
        <begin position="6"/>
        <end position="23"/>
    </location>
</feature>
<dbReference type="OrthoDB" id="10387137at2759"/>
<sequence length="119" mass="14355">MYLFLKFVSALAFYSLVIFYFLCNMEKMESKKTPRSKKNKRKKKPKEGSSLVSRPTTNLEEAQLILPKEEWPNKKRLNFYAKFEVIEDILTKLRKSPEQMEMFRKGCFRHLLDYKIKTF</sequence>
<evidence type="ECO:0000256" key="1">
    <source>
        <dbReference type="SAM" id="MobiDB-lite"/>
    </source>
</evidence>
<evidence type="ECO:0000313" key="4">
    <source>
        <dbReference type="Proteomes" id="UP000237105"/>
    </source>
</evidence>
<gene>
    <name evidence="3" type="ORF">PanWU01x14_048080</name>
</gene>
<dbReference type="AlphaFoldDB" id="A0A2P5DN74"/>
<organism evidence="3 4">
    <name type="scientific">Parasponia andersonii</name>
    <name type="common">Sponia andersonii</name>
    <dbReference type="NCBI Taxonomy" id="3476"/>
    <lineage>
        <taxon>Eukaryota</taxon>
        <taxon>Viridiplantae</taxon>
        <taxon>Streptophyta</taxon>
        <taxon>Embryophyta</taxon>
        <taxon>Tracheophyta</taxon>
        <taxon>Spermatophyta</taxon>
        <taxon>Magnoliopsida</taxon>
        <taxon>eudicotyledons</taxon>
        <taxon>Gunneridae</taxon>
        <taxon>Pentapetalae</taxon>
        <taxon>rosids</taxon>
        <taxon>fabids</taxon>
        <taxon>Rosales</taxon>
        <taxon>Cannabaceae</taxon>
        <taxon>Parasponia</taxon>
    </lineage>
</organism>
<feature type="compositionally biased region" description="Basic residues" evidence="1">
    <location>
        <begin position="33"/>
        <end position="45"/>
    </location>
</feature>
<keyword evidence="4" id="KW-1185">Reference proteome</keyword>
<keyword evidence="2" id="KW-1133">Transmembrane helix</keyword>
<protein>
    <submittedName>
        <fullName evidence="3">Uncharacterized protein</fullName>
    </submittedName>
</protein>
<reference evidence="4" key="1">
    <citation type="submission" date="2016-06" db="EMBL/GenBank/DDBJ databases">
        <title>Parallel loss of symbiosis genes in relatives of nitrogen-fixing non-legume Parasponia.</title>
        <authorList>
            <person name="Van Velzen R."/>
            <person name="Holmer R."/>
            <person name="Bu F."/>
            <person name="Rutten L."/>
            <person name="Van Zeijl A."/>
            <person name="Liu W."/>
            <person name="Santuari L."/>
            <person name="Cao Q."/>
            <person name="Sharma T."/>
            <person name="Shen D."/>
            <person name="Roswanjaya Y."/>
            <person name="Wardhani T."/>
            <person name="Kalhor M.S."/>
            <person name="Jansen J."/>
            <person name="Van den Hoogen J."/>
            <person name="Gungor B."/>
            <person name="Hartog M."/>
            <person name="Hontelez J."/>
            <person name="Verver J."/>
            <person name="Yang W.-C."/>
            <person name="Schijlen E."/>
            <person name="Repin R."/>
            <person name="Schilthuizen M."/>
            <person name="Schranz E."/>
            <person name="Heidstra R."/>
            <person name="Miyata K."/>
            <person name="Fedorova E."/>
            <person name="Kohlen W."/>
            <person name="Bisseling T."/>
            <person name="Smit S."/>
            <person name="Geurts R."/>
        </authorList>
    </citation>
    <scope>NUCLEOTIDE SEQUENCE [LARGE SCALE GENOMIC DNA]</scope>
    <source>
        <strain evidence="4">cv. WU1-14</strain>
    </source>
</reference>
<keyword evidence="2" id="KW-0812">Transmembrane</keyword>
<comment type="caution">
    <text evidence="3">The sequence shown here is derived from an EMBL/GenBank/DDBJ whole genome shotgun (WGS) entry which is preliminary data.</text>
</comment>
<dbReference type="EMBL" id="JXTB01000027">
    <property type="protein sequence ID" value="PON74749.1"/>
    <property type="molecule type" value="Genomic_DNA"/>
</dbReference>